<dbReference type="RefSeq" id="WP_067556492.1">
    <property type="nucleotide sequence ID" value="NZ_LPXN01000111.1"/>
</dbReference>
<dbReference type="STRING" id="580166.AUP43_09585"/>
<reference evidence="1 2" key="1">
    <citation type="submission" date="2015-12" db="EMBL/GenBank/DDBJ databases">
        <title>Genome sequence of Oceanibaculum pacificum MCCC 1A02656.</title>
        <authorList>
            <person name="Lu L."/>
            <person name="Lai Q."/>
            <person name="Shao Z."/>
            <person name="Qian P."/>
        </authorList>
    </citation>
    <scope>NUCLEOTIDE SEQUENCE [LARGE SCALE GENOMIC DNA]</scope>
    <source>
        <strain evidence="1 2">MCCC 1A02656</strain>
    </source>
</reference>
<gene>
    <name evidence="1" type="ORF">AUP43_09585</name>
</gene>
<dbReference type="AlphaFoldDB" id="A0A154W341"/>
<dbReference type="PANTHER" id="PTHR42194">
    <property type="entry name" value="UPF0276 PROTEIN HI_1600"/>
    <property type="match status" value="1"/>
</dbReference>
<dbReference type="Proteomes" id="UP000076400">
    <property type="component" value="Unassembled WGS sequence"/>
</dbReference>
<dbReference type="OrthoDB" id="9763101at2"/>
<organism evidence="1 2">
    <name type="scientific">Oceanibaculum pacificum</name>
    <dbReference type="NCBI Taxonomy" id="580166"/>
    <lineage>
        <taxon>Bacteria</taxon>
        <taxon>Pseudomonadati</taxon>
        <taxon>Pseudomonadota</taxon>
        <taxon>Alphaproteobacteria</taxon>
        <taxon>Rhodospirillales</taxon>
        <taxon>Oceanibaculaceae</taxon>
        <taxon>Oceanibaculum</taxon>
    </lineage>
</organism>
<evidence type="ECO:0000313" key="1">
    <source>
        <dbReference type="EMBL" id="KZD07863.1"/>
    </source>
</evidence>
<evidence type="ECO:0000313" key="2">
    <source>
        <dbReference type="Proteomes" id="UP000076400"/>
    </source>
</evidence>
<accession>A0A154W341</accession>
<dbReference type="InterPro" id="IPR036237">
    <property type="entry name" value="Xyl_isomerase-like_sf"/>
</dbReference>
<keyword evidence="2" id="KW-1185">Reference proteome</keyword>
<sequence>MVPAAIPARAGVGFKLEHFPAIRDSAPAIGWFEAHAENFMVAGGPRPRILDALRRNYPLSLHGVGLSLGSADRPDVAHLATLRALIERYDPGLVSEHLAWVGEGGDYFADLLPVPMTHEALALIARNIDIAQEALGRRMLIENPANYLRFEQAEMAEADFLAELVRRTGCGLLLDVNNLYVSHRNAGIDIGRYLAALPGEAIGEIHLAGHVADGSLLIDTHSTAVPEPVLALFADIVARFGPRPTLIEWDNDLPAWEVLLAEAETAERLLRRSPVDA</sequence>
<comment type="caution">
    <text evidence="1">The sequence shown here is derived from an EMBL/GenBank/DDBJ whole genome shotgun (WGS) entry which is preliminary data.</text>
</comment>
<dbReference type="PANTHER" id="PTHR42194:SF1">
    <property type="entry name" value="UPF0276 PROTEIN HI_1600"/>
    <property type="match status" value="1"/>
</dbReference>
<dbReference type="EMBL" id="LPXN01000111">
    <property type="protein sequence ID" value="KZD07863.1"/>
    <property type="molecule type" value="Genomic_DNA"/>
</dbReference>
<name>A0A154W341_9PROT</name>
<dbReference type="NCBIfam" id="NF003818">
    <property type="entry name" value="PRK05409.1"/>
    <property type="match status" value="1"/>
</dbReference>
<dbReference type="SUPFAM" id="SSF51658">
    <property type="entry name" value="Xylose isomerase-like"/>
    <property type="match status" value="1"/>
</dbReference>
<proteinExistence type="predicted"/>
<dbReference type="Gene3D" id="3.20.20.150">
    <property type="entry name" value="Divalent-metal-dependent TIM barrel enzymes"/>
    <property type="match status" value="1"/>
</dbReference>
<dbReference type="Pfam" id="PF05114">
    <property type="entry name" value="MbnB_TglH_ChrH"/>
    <property type="match status" value="1"/>
</dbReference>
<dbReference type="InterPro" id="IPR007801">
    <property type="entry name" value="MbnB/TglH/ChrH"/>
</dbReference>
<protein>
    <submittedName>
        <fullName evidence="1">Uncharacterized protein</fullName>
    </submittedName>
</protein>